<gene>
    <name evidence="1" type="ORF">VNO77_25683</name>
</gene>
<accession>A0AAN9QHB6</accession>
<protein>
    <submittedName>
        <fullName evidence="1">Uncharacterized protein</fullName>
    </submittedName>
</protein>
<dbReference type="AlphaFoldDB" id="A0AAN9QHB6"/>
<proteinExistence type="predicted"/>
<reference evidence="1 2" key="1">
    <citation type="submission" date="2024-01" db="EMBL/GenBank/DDBJ databases">
        <title>The genomes of 5 underutilized Papilionoideae crops provide insights into root nodulation and disease resistanc.</title>
        <authorList>
            <person name="Jiang F."/>
        </authorList>
    </citation>
    <scope>NUCLEOTIDE SEQUENCE [LARGE SCALE GENOMIC DNA]</scope>
    <source>
        <strain evidence="1">LVBAO_FW01</strain>
        <tissue evidence="1">Leaves</tissue>
    </source>
</reference>
<evidence type="ECO:0000313" key="2">
    <source>
        <dbReference type="Proteomes" id="UP001367508"/>
    </source>
</evidence>
<comment type="caution">
    <text evidence="1">The sequence shown here is derived from an EMBL/GenBank/DDBJ whole genome shotgun (WGS) entry which is preliminary data.</text>
</comment>
<sequence length="79" mass="9104">MKQVLYHHLRIIPRLSQRSLIIALGYICQHHMVTNSPLPVASLSLSVERRTSQSASSSHLLLNFYAPRMPLSDQMKMRF</sequence>
<evidence type="ECO:0000313" key="1">
    <source>
        <dbReference type="EMBL" id="KAK7331458.1"/>
    </source>
</evidence>
<name>A0AAN9QHB6_CANGL</name>
<keyword evidence="2" id="KW-1185">Reference proteome</keyword>
<dbReference type="Proteomes" id="UP001367508">
    <property type="component" value="Unassembled WGS sequence"/>
</dbReference>
<organism evidence="1 2">
    <name type="scientific">Canavalia gladiata</name>
    <name type="common">Sword bean</name>
    <name type="synonym">Dolichos gladiatus</name>
    <dbReference type="NCBI Taxonomy" id="3824"/>
    <lineage>
        <taxon>Eukaryota</taxon>
        <taxon>Viridiplantae</taxon>
        <taxon>Streptophyta</taxon>
        <taxon>Embryophyta</taxon>
        <taxon>Tracheophyta</taxon>
        <taxon>Spermatophyta</taxon>
        <taxon>Magnoliopsida</taxon>
        <taxon>eudicotyledons</taxon>
        <taxon>Gunneridae</taxon>
        <taxon>Pentapetalae</taxon>
        <taxon>rosids</taxon>
        <taxon>fabids</taxon>
        <taxon>Fabales</taxon>
        <taxon>Fabaceae</taxon>
        <taxon>Papilionoideae</taxon>
        <taxon>50 kb inversion clade</taxon>
        <taxon>NPAAA clade</taxon>
        <taxon>indigoferoid/millettioid clade</taxon>
        <taxon>Phaseoleae</taxon>
        <taxon>Canavalia</taxon>
    </lineage>
</organism>
<dbReference type="EMBL" id="JAYMYQ010000005">
    <property type="protein sequence ID" value="KAK7331458.1"/>
    <property type="molecule type" value="Genomic_DNA"/>
</dbReference>